<comment type="caution">
    <text evidence="8">The sequence shown here is derived from an EMBL/GenBank/DDBJ whole genome shotgun (WGS) entry which is preliminary data.</text>
</comment>
<gene>
    <name evidence="8" type="ORF">BOW53_06575</name>
</gene>
<dbReference type="GO" id="GO:0003924">
    <property type="term" value="F:GTPase activity"/>
    <property type="evidence" value="ECO:0007669"/>
    <property type="project" value="InterPro"/>
</dbReference>
<feature type="transmembrane region" description="Helical" evidence="6">
    <location>
        <begin position="381"/>
        <end position="400"/>
    </location>
</feature>
<keyword evidence="6" id="KW-0812">Transmembrane</keyword>
<comment type="subcellular location">
    <subcellularLocation>
        <location evidence="1">Membrane</location>
    </subcellularLocation>
</comment>
<keyword evidence="4" id="KW-0342">GTP-binding</keyword>
<keyword evidence="5 6" id="KW-0472">Membrane</keyword>
<sequence>MFGASKKVRKRLKSLEQHLKQENPMLVSAVKSYRQLDSVGYAMGLLDADDSFTTQIPWWPLISILGTFSAGKSTFINHYLGHRLQSTGNQAVDDRFTVICYSRDNASHELPGVALDADPRFPFYQFSEELDKVEEGEGRRVDAYLQLKTSPADVMNGMILIDSPGFDADAQRTGILRITDHIVSLSDLVLVFFDARHPEPGAMRDTLKHLVASTVNRADSSKFVYVLNQIDATAREDNPEEVVASWQRALATEGLTAGRFFTIYNPDAAVAIEDDDTRKRFEEKRDHDLADMHERMRQVGVERAYRIIGALENTAYEIEDTVVPKLREQIKLWARHVLWWDLGLYLTTIAILLSGTIKAGYWNGFTFAPPWLESFTTSTAWQIVVFALGVTVVVGTHFLSRHLSFKYLYKRFARKLGSGISSERLLRAFRANTRPWRSIFSPEPMGWGWLSKKRMRTIHEEADRYVQSLNDRFTNPSGGDRD</sequence>
<dbReference type="GO" id="GO:0016020">
    <property type="term" value="C:membrane"/>
    <property type="evidence" value="ECO:0007669"/>
    <property type="project" value="UniProtKB-SubCell"/>
</dbReference>
<evidence type="ECO:0000256" key="3">
    <source>
        <dbReference type="ARBA" id="ARBA00022801"/>
    </source>
</evidence>
<keyword evidence="3" id="KW-0378">Hydrolase</keyword>
<dbReference type="Proteomes" id="UP000191110">
    <property type="component" value="Unassembled WGS sequence"/>
</dbReference>
<dbReference type="InterPro" id="IPR027417">
    <property type="entry name" value="P-loop_NTPase"/>
</dbReference>
<dbReference type="GO" id="GO:0005525">
    <property type="term" value="F:GTP binding"/>
    <property type="evidence" value="ECO:0007669"/>
    <property type="project" value="UniProtKB-KW"/>
</dbReference>
<dbReference type="Pfam" id="PF00350">
    <property type="entry name" value="Dynamin_N"/>
    <property type="match status" value="1"/>
</dbReference>
<dbReference type="InterPro" id="IPR027094">
    <property type="entry name" value="Mitofusin_fam"/>
</dbReference>
<evidence type="ECO:0000256" key="4">
    <source>
        <dbReference type="ARBA" id="ARBA00023134"/>
    </source>
</evidence>
<dbReference type="PANTHER" id="PTHR10465:SF0">
    <property type="entry name" value="SARCALUMENIN"/>
    <property type="match status" value="1"/>
</dbReference>
<dbReference type="InterPro" id="IPR045063">
    <property type="entry name" value="Dynamin_N"/>
</dbReference>
<dbReference type="AlphaFoldDB" id="A0A1T2L6P6"/>
<keyword evidence="2" id="KW-0547">Nucleotide-binding</keyword>
<evidence type="ECO:0000256" key="2">
    <source>
        <dbReference type="ARBA" id="ARBA00022741"/>
    </source>
</evidence>
<accession>A0A1T2L6P6</accession>
<dbReference type="EMBL" id="MPRL01000018">
    <property type="protein sequence ID" value="OOZ40777.1"/>
    <property type="molecule type" value="Genomic_DNA"/>
</dbReference>
<dbReference type="PANTHER" id="PTHR10465">
    <property type="entry name" value="TRANSMEMBRANE GTPASE FZO1"/>
    <property type="match status" value="1"/>
</dbReference>
<evidence type="ECO:0000313" key="9">
    <source>
        <dbReference type="Proteomes" id="UP000191110"/>
    </source>
</evidence>
<keyword evidence="9" id="KW-1185">Reference proteome</keyword>
<dbReference type="GO" id="GO:0008053">
    <property type="term" value="P:mitochondrial fusion"/>
    <property type="evidence" value="ECO:0007669"/>
    <property type="project" value="TreeGrafter"/>
</dbReference>
<evidence type="ECO:0000256" key="5">
    <source>
        <dbReference type="ARBA" id="ARBA00023136"/>
    </source>
</evidence>
<dbReference type="Gene3D" id="3.40.50.300">
    <property type="entry name" value="P-loop containing nucleotide triphosphate hydrolases"/>
    <property type="match status" value="1"/>
</dbReference>
<evidence type="ECO:0000259" key="7">
    <source>
        <dbReference type="Pfam" id="PF00350"/>
    </source>
</evidence>
<dbReference type="RefSeq" id="WP_078483288.1">
    <property type="nucleotide sequence ID" value="NZ_MPRL01000018.1"/>
</dbReference>
<feature type="domain" description="Dynamin N-terminal" evidence="7">
    <location>
        <begin position="62"/>
        <end position="217"/>
    </location>
</feature>
<organism evidence="8 9">
    <name type="scientific">Solemya pervernicosa gill symbiont</name>
    <dbReference type="NCBI Taxonomy" id="642797"/>
    <lineage>
        <taxon>Bacteria</taxon>
        <taxon>Pseudomonadati</taxon>
        <taxon>Pseudomonadota</taxon>
        <taxon>Gammaproteobacteria</taxon>
        <taxon>sulfur-oxidizing symbionts</taxon>
    </lineage>
</organism>
<name>A0A1T2L6P6_9GAMM</name>
<proteinExistence type="predicted"/>
<dbReference type="SUPFAM" id="SSF52540">
    <property type="entry name" value="P-loop containing nucleoside triphosphate hydrolases"/>
    <property type="match status" value="1"/>
</dbReference>
<evidence type="ECO:0000256" key="1">
    <source>
        <dbReference type="ARBA" id="ARBA00004370"/>
    </source>
</evidence>
<reference evidence="8 9" key="1">
    <citation type="submission" date="2016-11" db="EMBL/GenBank/DDBJ databases">
        <title>Mixed transmission modes and dynamic genome evolution in an obligate animal-bacterial symbiosis.</title>
        <authorList>
            <person name="Russell S.L."/>
            <person name="Corbett-Detig R.B."/>
            <person name="Cavanaugh C.M."/>
        </authorList>
    </citation>
    <scope>NUCLEOTIDE SEQUENCE [LARGE SCALE GENOMIC DNA]</scope>
    <source>
        <strain evidence="8">Sveles-Q1</strain>
    </source>
</reference>
<keyword evidence="6" id="KW-1133">Transmembrane helix</keyword>
<protein>
    <submittedName>
        <fullName evidence="8">Dynamin family protein</fullName>
    </submittedName>
</protein>
<dbReference type="OrthoDB" id="8541181at2"/>
<feature type="transmembrane region" description="Helical" evidence="6">
    <location>
        <begin position="337"/>
        <end position="361"/>
    </location>
</feature>
<evidence type="ECO:0000313" key="8">
    <source>
        <dbReference type="EMBL" id="OOZ40777.1"/>
    </source>
</evidence>
<evidence type="ECO:0000256" key="6">
    <source>
        <dbReference type="SAM" id="Phobius"/>
    </source>
</evidence>